<protein>
    <submittedName>
        <fullName evidence="2">Uncharacterized protein</fullName>
    </submittedName>
</protein>
<feature type="region of interest" description="Disordered" evidence="1">
    <location>
        <begin position="20"/>
        <end position="73"/>
    </location>
</feature>
<proteinExistence type="predicted"/>
<reference evidence="2" key="1">
    <citation type="submission" date="2018-11" db="EMBL/GenBank/DDBJ databases">
        <authorList>
            <consortium name="Pathogen Informatics"/>
        </authorList>
    </citation>
    <scope>NUCLEOTIDE SEQUENCE</scope>
</reference>
<evidence type="ECO:0000256" key="1">
    <source>
        <dbReference type="SAM" id="MobiDB-lite"/>
    </source>
</evidence>
<dbReference type="Proteomes" id="UP000784294">
    <property type="component" value="Unassembled WGS sequence"/>
</dbReference>
<accession>A0A448WCH6</accession>
<gene>
    <name evidence="2" type="ORF">PXEA_LOCUS1859</name>
</gene>
<name>A0A448WCH6_9PLAT</name>
<comment type="caution">
    <text evidence="2">The sequence shown here is derived from an EMBL/GenBank/DDBJ whole genome shotgun (WGS) entry which is preliminary data.</text>
</comment>
<sequence length="73" mass="8583">MIKLFDPVCATWSYWQEAPEERSSSGVRSMRDNVQSRTVDSVHPQTFRRRRQGYWPVLAPHHQSSKRQGQPTL</sequence>
<keyword evidence="3" id="KW-1185">Reference proteome</keyword>
<evidence type="ECO:0000313" key="3">
    <source>
        <dbReference type="Proteomes" id="UP000784294"/>
    </source>
</evidence>
<dbReference type="EMBL" id="CAAALY010003917">
    <property type="protein sequence ID" value="VEL08419.1"/>
    <property type="molecule type" value="Genomic_DNA"/>
</dbReference>
<feature type="compositionally biased region" description="Polar residues" evidence="1">
    <location>
        <begin position="24"/>
        <end position="39"/>
    </location>
</feature>
<organism evidence="2 3">
    <name type="scientific">Protopolystoma xenopodis</name>
    <dbReference type="NCBI Taxonomy" id="117903"/>
    <lineage>
        <taxon>Eukaryota</taxon>
        <taxon>Metazoa</taxon>
        <taxon>Spiralia</taxon>
        <taxon>Lophotrochozoa</taxon>
        <taxon>Platyhelminthes</taxon>
        <taxon>Monogenea</taxon>
        <taxon>Polyopisthocotylea</taxon>
        <taxon>Polystomatidea</taxon>
        <taxon>Polystomatidae</taxon>
        <taxon>Protopolystoma</taxon>
    </lineage>
</organism>
<evidence type="ECO:0000313" key="2">
    <source>
        <dbReference type="EMBL" id="VEL08419.1"/>
    </source>
</evidence>
<dbReference type="AlphaFoldDB" id="A0A448WCH6"/>